<dbReference type="OMA" id="RWISAHI"/>
<dbReference type="InterPro" id="IPR036378">
    <property type="entry name" value="FAS1_dom_sf"/>
</dbReference>
<feature type="domain" description="FAS1" evidence="3">
    <location>
        <begin position="41"/>
        <end position="198"/>
    </location>
</feature>
<keyword evidence="5" id="KW-1185">Reference proteome</keyword>
<comment type="caution">
    <text evidence="4">The sequence shown here is derived from an EMBL/GenBank/DDBJ whole genome shotgun (WGS) entry which is preliminary data.</text>
</comment>
<dbReference type="RefSeq" id="XP_007763893.1">
    <property type="nucleotide sequence ID" value="XM_007765703.1"/>
</dbReference>
<dbReference type="EMBL" id="JH711573">
    <property type="protein sequence ID" value="EIW87391.1"/>
    <property type="molecule type" value="Genomic_DNA"/>
</dbReference>
<dbReference type="PANTHER" id="PTHR28156">
    <property type="entry name" value="FAS1 DOMAIN-CONTAINING PROTEIN YDR262W"/>
    <property type="match status" value="1"/>
</dbReference>
<proteinExistence type="predicted"/>
<feature type="signal peptide" evidence="2">
    <location>
        <begin position="1"/>
        <end position="17"/>
    </location>
</feature>
<protein>
    <recommendedName>
        <fullName evidence="3">FAS1 domain-containing protein</fullName>
    </recommendedName>
</protein>
<name>A0A5M3N970_CONPW</name>
<sequence length="202" mass="22246">MRLGYIFTLCAPLLAAASRSEQKIMAAKPQDILADPFVASQPTITDVLTIQRPGNIFFDYARSLALSESFSNKSKELTVLMPTNTAVMKMDRKPNEPEQPGGDIQITEAEYESQSTENVERWVSAHVIEGRVSLDKLPKSYNTLLSGKTVSFEFSSDTSSTDDWKNVVMKGGKDDYDIKILNRLEAANGVIFVIDGTVSPSS</sequence>
<dbReference type="PROSITE" id="PS50213">
    <property type="entry name" value="FAS1"/>
    <property type="match status" value="1"/>
</dbReference>
<dbReference type="Gene3D" id="2.30.180.10">
    <property type="entry name" value="FAS1 domain"/>
    <property type="match status" value="1"/>
</dbReference>
<dbReference type="PANTHER" id="PTHR28156:SF1">
    <property type="entry name" value="FAS1 DOMAIN-CONTAINING PROTEIN YDR262W"/>
    <property type="match status" value="1"/>
</dbReference>
<feature type="chain" id="PRO_5024273124" description="FAS1 domain-containing protein" evidence="2">
    <location>
        <begin position="18"/>
        <end position="202"/>
    </location>
</feature>
<dbReference type="InterPro" id="IPR040200">
    <property type="entry name" value="Mug57-like"/>
</dbReference>
<accession>A0A5M3N970</accession>
<dbReference type="Pfam" id="PF02469">
    <property type="entry name" value="Fasciclin"/>
    <property type="match status" value="1"/>
</dbReference>
<dbReference type="OrthoDB" id="5551751at2759"/>
<gene>
    <name evidence="4" type="ORF">CONPUDRAFT_161935</name>
</gene>
<dbReference type="AlphaFoldDB" id="A0A5M3N970"/>
<evidence type="ECO:0000256" key="1">
    <source>
        <dbReference type="ARBA" id="ARBA00022729"/>
    </source>
</evidence>
<reference evidence="5" key="1">
    <citation type="journal article" date="2012" name="Science">
        <title>The Paleozoic origin of enzymatic lignin decomposition reconstructed from 31 fungal genomes.</title>
        <authorList>
            <person name="Floudas D."/>
            <person name="Binder M."/>
            <person name="Riley R."/>
            <person name="Barry K."/>
            <person name="Blanchette R.A."/>
            <person name="Henrissat B."/>
            <person name="Martinez A.T."/>
            <person name="Otillar R."/>
            <person name="Spatafora J.W."/>
            <person name="Yadav J.S."/>
            <person name="Aerts A."/>
            <person name="Benoit I."/>
            <person name="Boyd A."/>
            <person name="Carlson A."/>
            <person name="Copeland A."/>
            <person name="Coutinho P.M."/>
            <person name="de Vries R.P."/>
            <person name="Ferreira P."/>
            <person name="Findley K."/>
            <person name="Foster B."/>
            <person name="Gaskell J."/>
            <person name="Glotzer D."/>
            <person name="Gorecki P."/>
            <person name="Heitman J."/>
            <person name="Hesse C."/>
            <person name="Hori C."/>
            <person name="Igarashi K."/>
            <person name="Jurgens J.A."/>
            <person name="Kallen N."/>
            <person name="Kersten P."/>
            <person name="Kohler A."/>
            <person name="Kuees U."/>
            <person name="Kumar T.K.A."/>
            <person name="Kuo A."/>
            <person name="LaButti K."/>
            <person name="Larrondo L.F."/>
            <person name="Lindquist E."/>
            <person name="Ling A."/>
            <person name="Lombard V."/>
            <person name="Lucas S."/>
            <person name="Lundell T."/>
            <person name="Martin R."/>
            <person name="McLaughlin D.J."/>
            <person name="Morgenstern I."/>
            <person name="Morin E."/>
            <person name="Murat C."/>
            <person name="Nagy L.G."/>
            <person name="Nolan M."/>
            <person name="Ohm R.A."/>
            <person name="Patyshakuliyeva A."/>
            <person name="Rokas A."/>
            <person name="Ruiz-Duenas F.J."/>
            <person name="Sabat G."/>
            <person name="Salamov A."/>
            <person name="Samejima M."/>
            <person name="Schmutz J."/>
            <person name="Slot J.C."/>
            <person name="St John F."/>
            <person name="Stenlid J."/>
            <person name="Sun H."/>
            <person name="Sun S."/>
            <person name="Syed K."/>
            <person name="Tsang A."/>
            <person name="Wiebenga A."/>
            <person name="Young D."/>
            <person name="Pisabarro A."/>
            <person name="Eastwood D.C."/>
            <person name="Martin F."/>
            <person name="Cullen D."/>
            <person name="Grigoriev I.V."/>
            <person name="Hibbett D.S."/>
        </authorList>
    </citation>
    <scope>NUCLEOTIDE SEQUENCE [LARGE SCALE GENOMIC DNA]</scope>
    <source>
        <strain evidence="5">RWD-64-598 SS2</strain>
    </source>
</reference>
<dbReference type="GeneID" id="19204624"/>
<evidence type="ECO:0000313" key="5">
    <source>
        <dbReference type="Proteomes" id="UP000053558"/>
    </source>
</evidence>
<dbReference type="KEGG" id="cput:CONPUDRAFT_161935"/>
<dbReference type="InterPro" id="IPR000782">
    <property type="entry name" value="FAS1_domain"/>
</dbReference>
<dbReference type="SUPFAM" id="SSF82153">
    <property type="entry name" value="FAS1 domain"/>
    <property type="match status" value="1"/>
</dbReference>
<keyword evidence="1 2" id="KW-0732">Signal</keyword>
<organism evidence="4 5">
    <name type="scientific">Coniophora puteana (strain RWD-64-598)</name>
    <name type="common">Brown rot fungus</name>
    <dbReference type="NCBI Taxonomy" id="741705"/>
    <lineage>
        <taxon>Eukaryota</taxon>
        <taxon>Fungi</taxon>
        <taxon>Dikarya</taxon>
        <taxon>Basidiomycota</taxon>
        <taxon>Agaricomycotina</taxon>
        <taxon>Agaricomycetes</taxon>
        <taxon>Agaricomycetidae</taxon>
        <taxon>Boletales</taxon>
        <taxon>Coniophorineae</taxon>
        <taxon>Coniophoraceae</taxon>
        <taxon>Coniophora</taxon>
    </lineage>
</organism>
<dbReference type="Proteomes" id="UP000053558">
    <property type="component" value="Unassembled WGS sequence"/>
</dbReference>
<evidence type="ECO:0000256" key="2">
    <source>
        <dbReference type="SAM" id="SignalP"/>
    </source>
</evidence>
<evidence type="ECO:0000313" key="4">
    <source>
        <dbReference type="EMBL" id="EIW87391.1"/>
    </source>
</evidence>
<evidence type="ECO:0000259" key="3">
    <source>
        <dbReference type="PROSITE" id="PS50213"/>
    </source>
</evidence>